<dbReference type="Gene3D" id="3.40.50.300">
    <property type="entry name" value="P-loop containing nucleotide triphosphate hydrolases"/>
    <property type="match status" value="1"/>
</dbReference>
<name>A0AAU7L1Y2_9VIRU</name>
<reference evidence="16" key="1">
    <citation type="submission" date="2024-03" db="EMBL/GenBank/DDBJ databases">
        <title>Genome sequences of five novel members of the Betaflexiviridae infecting Hibiscus rosa-sinensis in Australia.</title>
        <authorList>
            <person name="Bromfield L.R."/>
            <person name="Tran N."/>
            <person name="Chao H.-Y."/>
            <person name="Sharman M."/>
            <person name="Campbell P.R."/>
            <person name="Geering A."/>
        </authorList>
    </citation>
    <scope>NUCLEOTIDE SEQUENCE</scope>
    <source>
        <strain evidence="16">Gp5A</strain>
    </source>
</reference>
<keyword evidence="3" id="KW-0548">Nucleotidyltransferase</keyword>
<evidence type="ECO:0000256" key="1">
    <source>
        <dbReference type="ARBA" id="ARBA00022484"/>
    </source>
</evidence>
<dbReference type="Pfam" id="PF05379">
    <property type="entry name" value="Peptidase_C23"/>
    <property type="match status" value="1"/>
</dbReference>
<evidence type="ECO:0000259" key="14">
    <source>
        <dbReference type="PROSITE" id="PS51657"/>
    </source>
</evidence>
<comment type="catalytic activity">
    <reaction evidence="9">
        <text>ATP + H2O = ADP + phosphate + H(+)</text>
        <dbReference type="Rhea" id="RHEA:13065"/>
        <dbReference type="ChEBI" id="CHEBI:15377"/>
        <dbReference type="ChEBI" id="CHEBI:15378"/>
        <dbReference type="ChEBI" id="CHEBI:30616"/>
        <dbReference type="ChEBI" id="CHEBI:43474"/>
        <dbReference type="ChEBI" id="CHEBI:456216"/>
        <dbReference type="EC" id="3.6.4.13"/>
    </reaction>
</comment>
<dbReference type="EMBL" id="PP531523">
    <property type="protein sequence ID" value="XBO81385.1"/>
    <property type="molecule type" value="Genomic_RNA"/>
</dbReference>
<keyword evidence="10" id="KW-0175">Coiled coil</keyword>
<dbReference type="InterPro" id="IPR001788">
    <property type="entry name" value="RNA-dep_RNA_pol_alsuvir"/>
</dbReference>
<keyword evidence="8" id="KW-0693">Viral RNA replication</keyword>
<dbReference type="PROSITE" id="PS51657">
    <property type="entry name" value="PSRV_HELICASE"/>
    <property type="match status" value="1"/>
</dbReference>
<dbReference type="InterPro" id="IPR002588">
    <property type="entry name" value="Alphavirus-like_MT_dom"/>
</dbReference>
<keyword evidence="4" id="KW-0547">Nucleotide-binding</keyword>
<dbReference type="GO" id="GO:0016817">
    <property type="term" value="F:hydrolase activity, acting on acid anhydrides"/>
    <property type="evidence" value="ECO:0007669"/>
    <property type="project" value="InterPro"/>
</dbReference>
<evidence type="ECO:0000256" key="4">
    <source>
        <dbReference type="ARBA" id="ARBA00022741"/>
    </source>
</evidence>
<protein>
    <submittedName>
        <fullName evidence="16">Replicase polyprotein</fullName>
    </submittedName>
</protein>
<evidence type="ECO:0000256" key="6">
    <source>
        <dbReference type="ARBA" id="ARBA00022806"/>
    </source>
</evidence>
<dbReference type="GO" id="GO:0016556">
    <property type="term" value="P:mRNA modification"/>
    <property type="evidence" value="ECO:0007669"/>
    <property type="project" value="InterPro"/>
</dbReference>
<keyword evidence="6" id="KW-0347">Helicase</keyword>
<evidence type="ECO:0000259" key="11">
    <source>
        <dbReference type="PROSITE" id="PS50507"/>
    </source>
</evidence>
<dbReference type="PROSITE" id="PS51743">
    <property type="entry name" value="ALPHAVIRUS_MT"/>
    <property type="match status" value="1"/>
</dbReference>
<dbReference type="InterPro" id="IPR008041">
    <property type="entry name" value="Peptidase_C23"/>
</dbReference>
<dbReference type="InterPro" id="IPR037151">
    <property type="entry name" value="AlkB-like_sf"/>
</dbReference>
<dbReference type="SUPFAM" id="SSF51197">
    <property type="entry name" value="Clavaminate synthase-like"/>
    <property type="match status" value="1"/>
</dbReference>
<keyword evidence="1" id="KW-0696">RNA-directed RNA polymerase</keyword>
<feature type="domain" description="(+)RNA virus helicase C-terminal" evidence="14">
    <location>
        <begin position="1389"/>
        <end position="1710"/>
    </location>
</feature>
<dbReference type="SUPFAM" id="SSF56672">
    <property type="entry name" value="DNA/RNA polymerases"/>
    <property type="match status" value="1"/>
</dbReference>
<sequence>MALKYRMPVEDVLNRLTSEEQSRVSSFVLKKIVSEEQFNSEHFSFALSDFARAKLTETGISLSPHSYQPHSHPVCKILENNILYNILPSKVDDSFYFIGIKSAKLSFMKKRKKNLDNLLTINRYVTSLDKFRYSNDFVVRDSDSITGLDKGVSKFEKFHDSCTLRNLLPECIKVKCRNFFLHDELHYWSFLDMVTFLEATRPNMILATIIAPPEILIGATESLNPWCYRFEINKGDLLFFPDGKHENFYSQPLDSVKWLKLSHLELNDGSIYNVDLVYSSFAHHLICITKGDLVKQQHRYFSNFQAVSSKELMKLGGSIRHVIPIPADTIIRVYVYLRTLKKPDLQSAMAKLRQLVDDLNPVHIKFFEAFSKLIINSHSDDGMLVRHWIKNFTFLFQNMLPSSIAQLFKCYRDSCLDRFINDLVPLHFRVDTEGMDFCTKMRMEFVSLRFDENFVNPLSTIQGNWDGSNSFIDLNFVDLDDLSKGNDTIPTQDESQLIGSAFSKSGKMVRSDQRKQKEDPIIDFFTFFSEEENMKISGLKNYYDLQKKTGKNGFKGLNGTESTFYILDQNAFDSICEVLIKILNPWLSSFDRRALTVLSQVLNRIEKRVEPSFFSKFRNLMVDTVVTRLNSVSEKKRKKNISRREGATFSNIHNWWFQCHNRVNQKFLSNHGSSRHSGCYWLNFRCVLESLLSAKAAHDLNVKKGVNKAMETAENVSSFFKKRRIFSFINGIYIDLGNVRVQFTSEGELEFKESSSLEQTVNLEEVGSDEGDSNPSQSLLNRIEDLRVFLTSSVYGSNMLNNDHVAEDQDEPEEVEPARHAAQPQNNLFEEETGNIKSAKGESEGLERRKETLQIESSSTVEFDEKKKEILSGLGQDKMGSEDTFSMELIKIEPITYSFVENTSCEESVFGNLVQDQLLFSIVNVEGGIISSIERVLEKSKVTKVRGRDCFFFSYCDCINYGHNNVMYSRNNWPQVFSQVLPNDGVDYNTCLLQVYDKGATIGFHSDDEKCYDDDPILTVNLRGKAKISFRAKYGFNKNEICSFLVEGQSAFLMPGGFQRKYSHSVESLSHGRMSLTFRIQKKNLKGSAVEHSCGLIGQRRVSGSVIYQELSGKLAFYHIFEPTDNESQTLSYLICLSYMLGLDVQTLKNAFLKRIMVWKMSGIDSLTKQLCGEIDLNEVFFAACSTVFGLDQTIFSSDSNKSIRVCSESSSNAVKIFVLRNQSGIYSLCMPKNGCVIKAIAKSLERREVDIIRVLSTEENCDLLKEISEGHGVDIENLESFFEVFSINARIQTKNGVIVMNHNGTKPRSFILDDNHIEFSQGSLSDVASLNKDFSKKTVIFKNVLDECMIEVLQSCDSLSHEVDVELAQILSNSLYEGTTGVISDGFFSGKSKLIENYKEMEFDYKRNVHCLVGVPGSGKTTFFKRKVFNKTSLRVVVVSPRRALLDQIKADIIDAIAQSRGKTNKKKRDSLPKNFKLFTFEQFLQIGNRFTDSLVILDEMQLFPNGYLDLTCILLDKSNNILVTGDPLQSHYDSSKDRHLLSVREDDLTKLLSGKSYSYNVLSRRFLNSNFLGRLPFHLDETKLSSSEEHFLINGLEDLVDVQAGSIDAVLVASFEGKSTVHAFLGKEINCLTFGESTGMNFENVAIICSIDSLRCDENRWLTALTRAKRNVYIVNDFCSSFKELAGEFVGRHLQKFLSKTASVKDTIEKLPGDPVLTDNFKTKIGKDEEVKELKLSGDPWLKPHIFLGQSEDVGEEEYVQDLDFENSMKIHLPNTHLESIRSGWVDKLNAKENREFRIGSEVSNQFPDSHYKGRGIELANAAERYESIYPRHQGNDSVTFMMAVKKRLRFSNPSKEIRKFMGAKSSGKKFLNTFLNRVPLNSKHDVKLMQEAVAEFEEKKTSKPTATIENHSGRSEVDWARDQIFLFMKSQHCTKFANRFCSAKAGQTLACFHHAILCRFAPYIRYIEKKVFEALPKNYYIHSGKAIEELDKWVKENKFTGLCTESDYEAFDASQDHYIMAFEVELMKYLKLPNDLIEDYIYIKTHLGCKLGSFAIMRFTGEAGTFLFNTLANMLFTFMNYDINGKESICFAGDDMCANTSLRKSSKFSDTLSKIRLKAKVDVTDKPSFCGWQLTEHGVFKKPQLVLERMCIARERDNLHNCLDSYAIEVSFAYRLGEILNLYLDEDGMDNHYECVRFIVKKRSMLKSHIADLFTNNVD</sequence>
<evidence type="ECO:0000259" key="13">
    <source>
        <dbReference type="PROSITE" id="PS51492"/>
    </source>
</evidence>
<dbReference type="Pfam" id="PF01660">
    <property type="entry name" value="Vmethyltransf"/>
    <property type="match status" value="1"/>
</dbReference>
<dbReference type="InterPro" id="IPR027417">
    <property type="entry name" value="P-loop_NTPase"/>
</dbReference>
<evidence type="ECO:0000256" key="10">
    <source>
        <dbReference type="SAM" id="Coils"/>
    </source>
</evidence>
<evidence type="ECO:0000256" key="5">
    <source>
        <dbReference type="ARBA" id="ARBA00022801"/>
    </source>
</evidence>
<dbReference type="InterPro" id="IPR007094">
    <property type="entry name" value="RNA-dir_pol_PSvirus"/>
</dbReference>
<dbReference type="GO" id="GO:0005524">
    <property type="term" value="F:ATP binding"/>
    <property type="evidence" value="ECO:0007669"/>
    <property type="project" value="UniProtKB-KW"/>
</dbReference>
<dbReference type="GO" id="GO:0006351">
    <property type="term" value="P:DNA-templated transcription"/>
    <property type="evidence" value="ECO:0007669"/>
    <property type="project" value="InterPro"/>
</dbReference>
<evidence type="ECO:0000259" key="12">
    <source>
        <dbReference type="PROSITE" id="PS51471"/>
    </source>
</evidence>
<feature type="domain" description="Alphavirus-like MT" evidence="15">
    <location>
        <begin position="63"/>
        <end position="259"/>
    </location>
</feature>
<dbReference type="PROSITE" id="PS50507">
    <property type="entry name" value="RDRP_SSRNA_POS"/>
    <property type="match status" value="1"/>
</dbReference>
<dbReference type="InterPro" id="IPR027351">
    <property type="entry name" value="(+)RNA_virus_helicase_core_dom"/>
</dbReference>
<evidence type="ECO:0000256" key="3">
    <source>
        <dbReference type="ARBA" id="ARBA00022695"/>
    </source>
</evidence>
<dbReference type="PROSITE" id="PS51492">
    <property type="entry name" value="PEPTIDASE_C23"/>
    <property type="match status" value="1"/>
</dbReference>
<dbReference type="GO" id="GO:0008174">
    <property type="term" value="F:mRNA methyltransferase activity"/>
    <property type="evidence" value="ECO:0007669"/>
    <property type="project" value="UniProtKB-UniRule"/>
</dbReference>
<keyword evidence="2" id="KW-0808">Transferase</keyword>
<dbReference type="Pfam" id="PF13532">
    <property type="entry name" value="2OG-FeII_Oxy_2"/>
    <property type="match status" value="1"/>
</dbReference>
<dbReference type="Pfam" id="PF01443">
    <property type="entry name" value="Viral_helicase1"/>
    <property type="match status" value="1"/>
</dbReference>
<evidence type="ECO:0000256" key="8">
    <source>
        <dbReference type="ARBA" id="ARBA00022953"/>
    </source>
</evidence>
<dbReference type="CDD" id="cd23245">
    <property type="entry name" value="Betaflexiviridae_RdRp"/>
    <property type="match status" value="1"/>
</dbReference>
<dbReference type="Pfam" id="PF00978">
    <property type="entry name" value="RdRP_2"/>
    <property type="match status" value="1"/>
</dbReference>
<feature type="coiled-coil region" evidence="10">
    <location>
        <begin position="829"/>
        <end position="856"/>
    </location>
</feature>
<dbReference type="InterPro" id="IPR027450">
    <property type="entry name" value="AlkB-like"/>
</dbReference>
<keyword evidence="7" id="KW-0067">ATP-binding</keyword>
<feature type="domain" description="Peptidase C23" evidence="13">
    <location>
        <begin position="1232"/>
        <end position="1322"/>
    </location>
</feature>
<dbReference type="SUPFAM" id="SSF52540">
    <property type="entry name" value="P-loop containing nucleoside triphosphate hydrolases"/>
    <property type="match status" value="1"/>
</dbReference>
<dbReference type="GO" id="GO:0003968">
    <property type="term" value="F:RNA-directed RNA polymerase activity"/>
    <property type="evidence" value="ECO:0007669"/>
    <property type="project" value="UniProtKB-KW"/>
</dbReference>
<keyword evidence="5" id="KW-0378">Hydrolase</keyword>
<evidence type="ECO:0000313" key="16">
    <source>
        <dbReference type="EMBL" id="XBO81385.1"/>
    </source>
</evidence>
<dbReference type="Gene3D" id="2.60.120.590">
    <property type="entry name" value="Alpha-ketoglutarate-dependent dioxygenase AlkB-like"/>
    <property type="match status" value="1"/>
</dbReference>
<dbReference type="GO" id="GO:0003723">
    <property type="term" value="F:RNA binding"/>
    <property type="evidence" value="ECO:0007669"/>
    <property type="project" value="InterPro"/>
</dbReference>
<proteinExistence type="predicted"/>
<evidence type="ECO:0000256" key="9">
    <source>
        <dbReference type="ARBA" id="ARBA00047984"/>
    </source>
</evidence>
<accession>A0AAU7L1Y2</accession>
<dbReference type="InterPro" id="IPR043502">
    <property type="entry name" value="DNA/RNA_pol_sf"/>
</dbReference>
<feature type="domain" description="Fe2OG dioxygenase" evidence="12">
    <location>
        <begin position="987"/>
        <end position="1082"/>
    </location>
</feature>
<dbReference type="InterPro" id="IPR005123">
    <property type="entry name" value="Oxoglu/Fe-dep_dioxygenase_dom"/>
</dbReference>
<evidence type="ECO:0000256" key="7">
    <source>
        <dbReference type="ARBA" id="ARBA00022840"/>
    </source>
</evidence>
<feature type="domain" description="RdRp catalytic" evidence="11">
    <location>
        <begin position="2004"/>
        <end position="2111"/>
    </location>
</feature>
<dbReference type="GO" id="GO:0006396">
    <property type="term" value="P:RNA processing"/>
    <property type="evidence" value="ECO:0007669"/>
    <property type="project" value="InterPro"/>
</dbReference>
<dbReference type="PROSITE" id="PS51471">
    <property type="entry name" value="FE2OG_OXY"/>
    <property type="match status" value="1"/>
</dbReference>
<dbReference type="GO" id="GO:0003724">
    <property type="term" value="F:RNA helicase activity"/>
    <property type="evidence" value="ECO:0007669"/>
    <property type="project" value="UniProtKB-EC"/>
</dbReference>
<evidence type="ECO:0000256" key="2">
    <source>
        <dbReference type="ARBA" id="ARBA00022679"/>
    </source>
</evidence>
<evidence type="ECO:0000259" key="15">
    <source>
        <dbReference type="PROSITE" id="PS51743"/>
    </source>
</evidence>
<organism evidence="16">
    <name type="scientific">Hibiscus chlorotic speck associated virus 1</name>
    <dbReference type="NCBI Taxonomy" id="3143942"/>
    <lineage>
        <taxon>Viruses</taxon>
        <taxon>Riboviria</taxon>
        <taxon>Orthornavirae</taxon>
        <taxon>Kitrinoviricota</taxon>
        <taxon>Alsuviricetes</taxon>
        <taxon>Tymovirales</taxon>
        <taxon>Betaflexiviridae</taxon>
    </lineage>
</organism>
<dbReference type="GO" id="GO:0039694">
    <property type="term" value="P:viral RNA genome replication"/>
    <property type="evidence" value="ECO:0007669"/>
    <property type="project" value="InterPro"/>
</dbReference>